<feature type="region of interest" description="Disordered" evidence="1">
    <location>
        <begin position="1"/>
        <end position="99"/>
    </location>
</feature>
<dbReference type="AlphaFoldDB" id="A0A1I4YCV5"/>
<keyword evidence="3" id="KW-1185">Reference proteome</keyword>
<name>A0A1I4YCV5_9MICO</name>
<evidence type="ECO:0000256" key="1">
    <source>
        <dbReference type="SAM" id="MobiDB-lite"/>
    </source>
</evidence>
<organism evidence="2 3">
    <name type="scientific">Mycetocola miduiensis</name>
    <dbReference type="NCBI Taxonomy" id="995034"/>
    <lineage>
        <taxon>Bacteria</taxon>
        <taxon>Bacillati</taxon>
        <taxon>Actinomycetota</taxon>
        <taxon>Actinomycetes</taxon>
        <taxon>Micrococcales</taxon>
        <taxon>Microbacteriaceae</taxon>
        <taxon>Mycetocola</taxon>
    </lineage>
</organism>
<dbReference type="EMBL" id="FOVM01000001">
    <property type="protein sequence ID" value="SFN35409.1"/>
    <property type="molecule type" value="Genomic_DNA"/>
</dbReference>
<dbReference type="RefSeq" id="WP_090707878.1">
    <property type="nucleotide sequence ID" value="NZ_FOVM01000001.1"/>
</dbReference>
<dbReference type="Proteomes" id="UP000198867">
    <property type="component" value="Unassembled WGS sequence"/>
</dbReference>
<sequence>MSDQTENRSSDQPGADATTPPPDSTIPDSDTGVAVGYTGEPSTFEPEEDAPVEESGDDATDSDATDPGGTGQRFHEQEMEGDDLSVFQSHWDDFPGQSV</sequence>
<reference evidence="3" key="1">
    <citation type="submission" date="2016-10" db="EMBL/GenBank/DDBJ databases">
        <authorList>
            <person name="Varghese N."/>
            <person name="Submissions S."/>
        </authorList>
    </citation>
    <scope>NUCLEOTIDE SEQUENCE [LARGE SCALE GENOMIC DNA]</scope>
    <source>
        <strain evidence="3">CGMCC 1.11101</strain>
    </source>
</reference>
<gene>
    <name evidence="2" type="ORF">SAMN05216219_0097</name>
</gene>
<protein>
    <submittedName>
        <fullName evidence="2">Uncharacterized protein</fullName>
    </submittedName>
</protein>
<accession>A0A1I4YCV5</accession>
<evidence type="ECO:0000313" key="2">
    <source>
        <dbReference type="EMBL" id="SFN35409.1"/>
    </source>
</evidence>
<proteinExistence type="predicted"/>
<evidence type="ECO:0000313" key="3">
    <source>
        <dbReference type="Proteomes" id="UP000198867"/>
    </source>
</evidence>
<feature type="compositionally biased region" description="Acidic residues" evidence="1">
    <location>
        <begin position="45"/>
        <end position="64"/>
    </location>
</feature>